<dbReference type="RefSeq" id="XP_022815644.1">
    <property type="nucleotide sequence ID" value="XM_022959876.1"/>
</dbReference>
<reference evidence="3" key="1">
    <citation type="submission" date="2025-08" db="UniProtKB">
        <authorList>
            <consortium name="RefSeq"/>
        </authorList>
    </citation>
    <scope>IDENTIFICATION</scope>
    <source>
        <strain evidence="3">Ishihara</strain>
        <tissue evidence="3">Whole body</tissue>
    </source>
</reference>
<dbReference type="Proteomes" id="UP000301870">
    <property type="component" value="Chromosome 8"/>
</dbReference>
<evidence type="ECO:0000256" key="1">
    <source>
        <dbReference type="SAM" id="Phobius"/>
    </source>
</evidence>
<gene>
    <name evidence="3" type="primary">LOC111348936</name>
</gene>
<proteinExistence type="predicted"/>
<organism evidence="2 3">
    <name type="scientific">Spodoptera litura</name>
    <name type="common">Asian cotton leafworm</name>
    <dbReference type="NCBI Taxonomy" id="69820"/>
    <lineage>
        <taxon>Eukaryota</taxon>
        <taxon>Metazoa</taxon>
        <taxon>Ecdysozoa</taxon>
        <taxon>Arthropoda</taxon>
        <taxon>Hexapoda</taxon>
        <taxon>Insecta</taxon>
        <taxon>Pterygota</taxon>
        <taxon>Neoptera</taxon>
        <taxon>Endopterygota</taxon>
        <taxon>Lepidoptera</taxon>
        <taxon>Glossata</taxon>
        <taxon>Ditrysia</taxon>
        <taxon>Noctuoidea</taxon>
        <taxon>Noctuidae</taxon>
        <taxon>Amphipyrinae</taxon>
        <taxon>Spodoptera</taxon>
    </lineage>
</organism>
<accession>A0A9J7DSP6</accession>
<dbReference type="OrthoDB" id="7475332at2759"/>
<keyword evidence="1" id="KW-1133">Transmembrane helix</keyword>
<keyword evidence="1" id="KW-0812">Transmembrane</keyword>
<evidence type="ECO:0000313" key="2">
    <source>
        <dbReference type="Proteomes" id="UP000301870"/>
    </source>
</evidence>
<feature type="transmembrane region" description="Helical" evidence="1">
    <location>
        <begin position="63"/>
        <end position="86"/>
    </location>
</feature>
<sequence length="248" mass="28584">MLVEACSAILYGAVFLSLILIDFILGHGFVDMFQKIFCKITCFVKRTVKEEAKNVTVLPENPISLPVLFMEILVLSLTIAVCLFLNKYKQFRSKDRIDDLLHESKEALRQTNEFLEKWRLRRVPTEYSYLDEEPQEIKPLRLEVPILHMAIIDAMMNSQHSVRRRSCIGDALTLGTTRSQPERGDAGDTVNITDSTLLSVTSLLDEDLESIPEQRLSEEKIVEETKNIEFRNRTLWDVMEEDSNTLED</sequence>
<dbReference type="GeneID" id="111348936"/>
<evidence type="ECO:0000313" key="3">
    <source>
        <dbReference type="RefSeq" id="XP_022815644.1"/>
    </source>
</evidence>
<keyword evidence="2" id="KW-1185">Reference proteome</keyword>
<keyword evidence="1" id="KW-0472">Membrane</keyword>
<feature type="transmembrane region" description="Helical" evidence="1">
    <location>
        <begin position="9"/>
        <end position="30"/>
    </location>
</feature>
<dbReference type="KEGG" id="sliu:111348936"/>
<dbReference type="AlphaFoldDB" id="A0A9J7DSP6"/>
<protein>
    <submittedName>
        <fullName evidence="3">Uncharacterized protein LOC111348936 isoform X1</fullName>
    </submittedName>
</protein>
<name>A0A9J7DSP6_SPOLT</name>